<comment type="caution">
    <text evidence="1">The sequence shown here is derived from an EMBL/GenBank/DDBJ whole genome shotgun (WGS) entry which is preliminary data.</text>
</comment>
<reference evidence="2" key="1">
    <citation type="submission" date="2017-10" db="EMBL/GenBank/DDBJ databases">
        <title>Rapid genome shrinkage in a self-fertile nematode reveals novel sperm competition proteins.</title>
        <authorList>
            <person name="Yin D."/>
            <person name="Schwarz E.M."/>
            <person name="Thomas C.G."/>
            <person name="Felde R.L."/>
            <person name="Korf I.F."/>
            <person name="Cutter A.D."/>
            <person name="Schartner C.M."/>
            <person name="Ralston E.J."/>
            <person name="Meyer B.J."/>
            <person name="Haag E.S."/>
        </authorList>
    </citation>
    <scope>NUCLEOTIDE SEQUENCE [LARGE SCALE GENOMIC DNA]</scope>
    <source>
        <strain evidence="2">JU1422</strain>
    </source>
</reference>
<accession>A0A2G5SD60</accession>
<keyword evidence="2" id="KW-1185">Reference proteome</keyword>
<dbReference type="Proteomes" id="UP000230233">
    <property type="component" value="Unassembled WGS sequence"/>
</dbReference>
<evidence type="ECO:0000313" key="2">
    <source>
        <dbReference type="Proteomes" id="UP000230233"/>
    </source>
</evidence>
<organism evidence="1 2">
    <name type="scientific">Caenorhabditis nigoni</name>
    <dbReference type="NCBI Taxonomy" id="1611254"/>
    <lineage>
        <taxon>Eukaryota</taxon>
        <taxon>Metazoa</taxon>
        <taxon>Ecdysozoa</taxon>
        <taxon>Nematoda</taxon>
        <taxon>Chromadorea</taxon>
        <taxon>Rhabditida</taxon>
        <taxon>Rhabditina</taxon>
        <taxon>Rhabditomorpha</taxon>
        <taxon>Rhabditoidea</taxon>
        <taxon>Rhabditidae</taxon>
        <taxon>Peloderinae</taxon>
        <taxon>Caenorhabditis</taxon>
    </lineage>
</organism>
<sequence length="425" mass="48647">MSDPNYVLAYVSEKREDGYLLCLQDTKASAAISNHPALSPSRLGHLVGCKHADGEILDITDNNYASSHVAKKNSLSETMRLFQFYPEATETLQGCVTAKCVLSGWTTKLFISTKMLRKMKKLPSSIEVVGWCQFREGMVCLKLLEDGYDGTEICQMNRWSLVKLGKPVVQWYMENIGTVFQWGRRLLSERSLDQNDVCTVQEVLSMVDDMKPIRKVGPWALDEETATSDGVFICRDRGQAVFYLLSNKCGLICEDGVRELKKGDMVNVNMMSPITFRPFATITRINHHLNYRCVTRMFRGETVFPLDVKFLRRFSRFDGHQGFLVFESPTIQDYVYVKDTVLVNGKHNCTHTLLHAIEHGKLGKYTSCWCRYAMNEVPEMLINKELYTERLVHAYAWQIVYIVVPERTGKGKLICFLFLILRFSG</sequence>
<evidence type="ECO:0000313" key="1">
    <source>
        <dbReference type="EMBL" id="PIC12980.1"/>
    </source>
</evidence>
<name>A0A2G5SD60_9PELO</name>
<dbReference type="AlphaFoldDB" id="A0A2G5SD60"/>
<proteinExistence type="predicted"/>
<gene>
    <name evidence="1" type="ORF">B9Z55_028064</name>
</gene>
<protein>
    <submittedName>
        <fullName evidence="1">Uncharacterized protein</fullName>
    </submittedName>
</protein>
<dbReference type="EMBL" id="PDUG01000016">
    <property type="protein sequence ID" value="PIC12980.1"/>
    <property type="molecule type" value="Genomic_DNA"/>
</dbReference>
<dbReference type="OrthoDB" id="10288706at2759"/>